<gene>
    <name evidence="5" type="primary">wza-3</name>
    <name evidence="5" type="ORF">HLUCCA11_03535</name>
</gene>
<dbReference type="InterPro" id="IPR003715">
    <property type="entry name" value="Poly_export_N"/>
</dbReference>
<dbReference type="AlphaFoldDB" id="A0A0N8KNN1"/>
<dbReference type="STRING" id="1666911.HLUCCA11_03535"/>
<evidence type="ECO:0000256" key="2">
    <source>
        <dbReference type="SAM" id="SignalP"/>
    </source>
</evidence>
<keyword evidence="1 2" id="KW-0732">Signal</keyword>
<dbReference type="PANTHER" id="PTHR33619:SF3">
    <property type="entry name" value="POLYSACCHARIDE EXPORT PROTEIN GFCE-RELATED"/>
    <property type="match status" value="1"/>
</dbReference>
<evidence type="ECO:0000256" key="1">
    <source>
        <dbReference type="ARBA" id="ARBA00022729"/>
    </source>
</evidence>
<evidence type="ECO:0000259" key="3">
    <source>
        <dbReference type="Pfam" id="PF02563"/>
    </source>
</evidence>
<comment type="caution">
    <text evidence="5">The sequence shown here is derived from an EMBL/GenBank/DDBJ whole genome shotgun (WGS) entry which is preliminary data.</text>
</comment>
<protein>
    <submittedName>
        <fullName evidence="5">Polysaccharide export outer membrane protein</fullName>
    </submittedName>
</protein>
<sequence>MSRFFAFTTSALATVLITGLDGSVLAQITGQPTNNPNSLPNSISNSLQQPIGQSVSPNPTAALGRSNATYILGAGDQISLSVIGYPEFTGTLAILSDGTITLPLVGPLRVSGLTPNQLSLALTQRLRTYLIDPVVSVGLAVTRPVVVTIAGEVHRPGPIQLSGLSSINSNPLGISGTTAAGTDSLLLDRPALPTLSSAVLLAGGVTRDADIRQVSIRRPLPDGRVENLTLNLWEAMTSDAGIADIGLRDGDTIFIPPLSGDEIDRRTVARSSLAPRTVRVKVVGEVVSPGEVAVPPDSSVSSAVAIAGGPTSDAQLSSVSLVRQDETGKIVEEEIDLRNLVDDYQVQDGDVVVVAKRGYLSVVDGIGRVLNPVNWFRILGF</sequence>
<dbReference type="Gene3D" id="3.30.1950.10">
    <property type="entry name" value="wza like domain"/>
    <property type="match status" value="1"/>
</dbReference>
<dbReference type="Gene3D" id="3.10.560.10">
    <property type="entry name" value="Outer membrane lipoprotein wza domain like"/>
    <property type="match status" value="2"/>
</dbReference>
<reference evidence="5 6" key="1">
    <citation type="submission" date="2015-09" db="EMBL/GenBank/DDBJ databases">
        <title>Identification and resolution of microdiversity through metagenomic sequencing of parallel consortia.</title>
        <authorList>
            <person name="Nelson W.C."/>
            <person name="Romine M.F."/>
            <person name="Lindemann S.R."/>
        </authorList>
    </citation>
    <scope>NUCLEOTIDE SEQUENCE [LARGE SCALE GENOMIC DNA]</scope>
    <source>
        <strain evidence="5">Ana</strain>
    </source>
</reference>
<organism evidence="5 6">
    <name type="scientific">Phormidesmis priestleyi Ana</name>
    <dbReference type="NCBI Taxonomy" id="1666911"/>
    <lineage>
        <taxon>Bacteria</taxon>
        <taxon>Bacillati</taxon>
        <taxon>Cyanobacteriota</taxon>
        <taxon>Cyanophyceae</taxon>
        <taxon>Leptolyngbyales</taxon>
        <taxon>Leptolyngbyaceae</taxon>
        <taxon>Phormidesmis</taxon>
    </lineage>
</organism>
<dbReference type="EMBL" id="LJZR01000003">
    <property type="protein sequence ID" value="KPQ37002.1"/>
    <property type="molecule type" value="Genomic_DNA"/>
</dbReference>
<name>A0A0N8KNN1_9CYAN</name>
<dbReference type="Pfam" id="PF10531">
    <property type="entry name" value="SLBB"/>
    <property type="match status" value="1"/>
</dbReference>
<evidence type="ECO:0000259" key="4">
    <source>
        <dbReference type="Pfam" id="PF10531"/>
    </source>
</evidence>
<accession>A0A0N8KNN1</accession>
<feature type="domain" description="Soluble ligand binding" evidence="4">
    <location>
        <begin position="279"/>
        <end position="327"/>
    </location>
</feature>
<dbReference type="PANTHER" id="PTHR33619">
    <property type="entry name" value="POLYSACCHARIDE EXPORT PROTEIN GFCE-RELATED"/>
    <property type="match status" value="1"/>
</dbReference>
<feature type="domain" description="Polysaccharide export protein N-terminal" evidence="3">
    <location>
        <begin position="66"/>
        <end position="139"/>
    </location>
</feature>
<dbReference type="Proteomes" id="UP000050465">
    <property type="component" value="Unassembled WGS sequence"/>
</dbReference>
<dbReference type="InterPro" id="IPR019554">
    <property type="entry name" value="Soluble_ligand-bd"/>
</dbReference>
<evidence type="ECO:0000313" key="6">
    <source>
        <dbReference type="Proteomes" id="UP000050465"/>
    </source>
</evidence>
<dbReference type="InterPro" id="IPR049712">
    <property type="entry name" value="Poly_export"/>
</dbReference>
<feature type="signal peptide" evidence="2">
    <location>
        <begin position="1"/>
        <end position="26"/>
    </location>
</feature>
<dbReference type="GO" id="GO:0015159">
    <property type="term" value="F:polysaccharide transmembrane transporter activity"/>
    <property type="evidence" value="ECO:0007669"/>
    <property type="project" value="InterPro"/>
</dbReference>
<evidence type="ECO:0000313" key="5">
    <source>
        <dbReference type="EMBL" id="KPQ37002.1"/>
    </source>
</evidence>
<feature type="chain" id="PRO_5006028091" evidence="2">
    <location>
        <begin position="27"/>
        <end position="381"/>
    </location>
</feature>
<proteinExistence type="predicted"/>
<dbReference type="Pfam" id="PF02563">
    <property type="entry name" value="Poly_export"/>
    <property type="match status" value="1"/>
</dbReference>